<evidence type="ECO:0000313" key="3">
    <source>
        <dbReference type="Proteomes" id="UP000186218"/>
    </source>
</evidence>
<dbReference type="EMBL" id="FTNT01000005">
    <property type="protein sequence ID" value="SIR99105.1"/>
    <property type="molecule type" value="Genomic_DNA"/>
</dbReference>
<keyword evidence="1" id="KW-0812">Transmembrane</keyword>
<evidence type="ECO:0000313" key="2">
    <source>
        <dbReference type="EMBL" id="SIR99105.1"/>
    </source>
</evidence>
<dbReference type="Proteomes" id="UP000186218">
    <property type="component" value="Unassembled WGS sequence"/>
</dbReference>
<accession>A0A1N7FFU8</accession>
<keyword evidence="1" id="KW-0472">Membrane</keyword>
<keyword evidence="1" id="KW-1133">Transmembrane helix</keyword>
<keyword evidence="3" id="KW-1185">Reference proteome</keyword>
<feature type="transmembrane region" description="Helical" evidence="1">
    <location>
        <begin position="23"/>
        <end position="42"/>
    </location>
</feature>
<gene>
    <name evidence="2" type="ORF">SAMN05445060_2016</name>
</gene>
<name>A0A1N7FFU8_9NOCA</name>
<proteinExistence type="predicted"/>
<organism evidence="2 3">
    <name type="scientific">Williamsia sterculiae</name>
    <dbReference type="NCBI Taxonomy" id="1344003"/>
    <lineage>
        <taxon>Bacteria</taxon>
        <taxon>Bacillati</taxon>
        <taxon>Actinomycetota</taxon>
        <taxon>Actinomycetes</taxon>
        <taxon>Mycobacteriales</taxon>
        <taxon>Nocardiaceae</taxon>
        <taxon>Williamsia</taxon>
    </lineage>
</organism>
<evidence type="ECO:0000256" key="1">
    <source>
        <dbReference type="SAM" id="Phobius"/>
    </source>
</evidence>
<sequence length="188" mass="20228">MQGAFTLHDFGAMGDGSYVHNNGFFFASGGTGLALTAGMAAGRALGNGSRRSAAQAAAVARWKQIDQGALFVSTHGFRMQTQRGMYSWWWDAIGSMQLVAPGTVQFSGDSANGHVTWILGSEWAELVFTFWARVRHRRHPQFLNGGWVPPGWAQRYGASGMSAPGQHTASSQLRGVYAAIDGSRSDSR</sequence>
<reference evidence="2 3" key="1">
    <citation type="submission" date="2017-01" db="EMBL/GenBank/DDBJ databases">
        <authorList>
            <person name="Mah S.A."/>
            <person name="Swanson W.J."/>
            <person name="Moy G.W."/>
            <person name="Vacquier V.D."/>
        </authorList>
    </citation>
    <scope>NUCLEOTIDE SEQUENCE [LARGE SCALE GENOMIC DNA]</scope>
    <source>
        <strain evidence="2 3">CPCC 203464</strain>
    </source>
</reference>
<protein>
    <submittedName>
        <fullName evidence="2">Uncharacterized protein</fullName>
    </submittedName>
</protein>
<dbReference type="AlphaFoldDB" id="A0A1N7FFU8"/>